<dbReference type="SUPFAM" id="SSF56954">
    <property type="entry name" value="Outer membrane efflux proteins (OEP)"/>
    <property type="match status" value="1"/>
</dbReference>
<evidence type="ECO:0000256" key="1">
    <source>
        <dbReference type="ARBA" id="ARBA00004442"/>
    </source>
</evidence>
<comment type="subcellular location">
    <subcellularLocation>
        <location evidence="1">Cell outer membrane</location>
    </subcellularLocation>
</comment>
<dbReference type="AlphaFoldDB" id="A0A5M8P285"/>
<name>A0A5M8P285_9BACT</name>
<dbReference type="Gene3D" id="1.20.1600.10">
    <property type="entry name" value="Outer membrane efflux proteins (OEP)"/>
    <property type="match status" value="1"/>
</dbReference>
<proteinExistence type="inferred from homology"/>
<dbReference type="InterPro" id="IPR051906">
    <property type="entry name" value="TolC-like"/>
</dbReference>
<dbReference type="Proteomes" id="UP000324575">
    <property type="component" value="Unassembled WGS sequence"/>
</dbReference>
<sequence length="436" mass="48878">MLFSVSLLCGICVDGAAQENQKATFKLTDCLNYAFQHSYEARKAGFDTEESNAQLKETQGALLPQVAASANLTHNLKLPVTVVQDFPNPGESFSMALGTKNGASAGIDLEQVLFDASLFTGIKMSKNAKELMNLKEAMTREELIYNIGNAFYDIIYSQNLLESSVTTLSIMDSIYRKTELQVAQHITREIDLNRMKVNISNLKVAVQKTSATVNQQMNYLKVLMGMPLSDDFRLSNDSALSFPYPNNTNLADNEWNDKIELRILDKQKESNRLEITQIKNAYLPSLSFVASTGYNFQSDKLNFGKGALWSNGTYIGVNLSVPIFDGTQKHNKIRQAQFRLGKTEEDIKQTQQTILSNRQNALAQLHIGYNAANTQKENLEVAENTYQQGILLYNEGLYSITDLLDTEKSLLDLMKSEGTIDTLIEKSKYTLLNFRK</sequence>
<dbReference type="GO" id="GO:0009279">
    <property type="term" value="C:cell outer membrane"/>
    <property type="evidence" value="ECO:0007669"/>
    <property type="project" value="UniProtKB-SubCell"/>
</dbReference>
<keyword evidence="3" id="KW-0813">Transport</keyword>
<reference evidence="8 9" key="1">
    <citation type="submission" date="2019-03" db="EMBL/GenBank/DDBJ databases">
        <title>Single cell metagenomics reveals metabolic interactions within the superorganism composed of flagellate Streblomastix strix and complex community of Bacteroidetes bacteria on its surface.</title>
        <authorList>
            <person name="Treitli S.C."/>
            <person name="Kolisko M."/>
            <person name="Husnik F."/>
            <person name="Keeling P."/>
            <person name="Hampl V."/>
        </authorList>
    </citation>
    <scope>NUCLEOTIDE SEQUENCE [LARGE SCALE GENOMIC DNA]</scope>
    <source>
        <strain evidence="8">St1</strain>
    </source>
</reference>
<comment type="caution">
    <text evidence="8">The sequence shown here is derived from an EMBL/GenBank/DDBJ whole genome shotgun (WGS) entry which is preliminary data.</text>
</comment>
<evidence type="ECO:0000256" key="4">
    <source>
        <dbReference type="ARBA" id="ARBA00022452"/>
    </source>
</evidence>
<evidence type="ECO:0000256" key="3">
    <source>
        <dbReference type="ARBA" id="ARBA00022448"/>
    </source>
</evidence>
<protein>
    <submittedName>
        <fullName evidence="8">Outer membrane protein TolC</fullName>
    </submittedName>
</protein>
<keyword evidence="7" id="KW-0998">Cell outer membrane</keyword>
<keyword evidence="5" id="KW-0812">Transmembrane</keyword>
<accession>A0A5M8P285</accession>
<dbReference type="PANTHER" id="PTHR30026">
    <property type="entry name" value="OUTER MEMBRANE PROTEIN TOLC"/>
    <property type="match status" value="1"/>
</dbReference>
<dbReference type="GO" id="GO:1990281">
    <property type="term" value="C:efflux pump complex"/>
    <property type="evidence" value="ECO:0007669"/>
    <property type="project" value="TreeGrafter"/>
</dbReference>
<dbReference type="PANTHER" id="PTHR30026:SF20">
    <property type="entry name" value="OUTER MEMBRANE PROTEIN TOLC"/>
    <property type="match status" value="1"/>
</dbReference>
<gene>
    <name evidence="8" type="ORF">EZS26_001401</name>
</gene>
<dbReference type="GO" id="GO:0015288">
    <property type="term" value="F:porin activity"/>
    <property type="evidence" value="ECO:0007669"/>
    <property type="project" value="TreeGrafter"/>
</dbReference>
<dbReference type="InterPro" id="IPR003423">
    <property type="entry name" value="OMP_efflux"/>
</dbReference>
<comment type="similarity">
    <text evidence="2">Belongs to the outer membrane factor (OMF) (TC 1.B.17) family.</text>
</comment>
<evidence type="ECO:0000256" key="5">
    <source>
        <dbReference type="ARBA" id="ARBA00022692"/>
    </source>
</evidence>
<evidence type="ECO:0000256" key="2">
    <source>
        <dbReference type="ARBA" id="ARBA00007613"/>
    </source>
</evidence>
<evidence type="ECO:0000313" key="9">
    <source>
        <dbReference type="Proteomes" id="UP000324575"/>
    </source>
</evidence>
<evidence type="ECO:0000313" key="8">
    <source>
        <dbReference type="EMBL" id="KAA6302569.1"/>
    </source>
</evidence>
<dbReference type="Pfam" id="PF02321">
    <property type="entry name" value="OEP"/>
    <property type="match status" value="1"/>
</dbReference>
<organism evidence="8 9">
    <name type="scientific">Candidatus Ordinivivax streblomastigis</name>
    <dbReference type="NCBI Taxonomy" id="2540710"/>
    <lineage>
        <taxon>Bacteria</taxon>
        <taxon>Pseudomonadati</taxon>
        <taxon>Bacteroidota</taxon>
        <taxon>Bacteroidia</taxon>
        <taxon>Bacteroidales</taxon>
        <taxon>Candidatus Ordinivivax</taxon>
    </lineage>
</organism>
<keyword evidence="4" id="KW-1134">Transmembrane beta strand</keyword>
<evidence type="ECO:0000256" key="6">
    <source>
        <dbReference type="ARBA" id="ARBA00023136"/>
    </source>
</evidence>
<dbReference type="GO" id="GO:0015562">
    <property type="term" value="F:efflux transmembrane transporter activity"/>
    <property type="evidence" value="ECO:0007669"/>
    <property type="project" value="InterPro"/>
</dbReference>
<evidence type="ECO:0000256" key="7">
    <source>
        <dbReference type="ARBA" id="ARBA00023237"/>
    </source>
</evidence>
<keyword evidence="6" id="KW-0472">Membrane</keyword>
<dbReference type="EMBL" id="SNRX01000007">
    <property type="protein sequence ID" value="KAA6302569.1"/>
    <property type="molecule type" value="Genomic_DNA"/>
</dbReference>